<evidence type="ECO:0000313" key="2">
    <source>
        <dbReference type="EMBL" id="GFR75534.1"/>
    </source>
</evidence>
<gene>
    <name evidence="2" type="ORF">ElyMa_005778300</name>
</gene>
<protein>
    <submittedName>
        <fullName evidence="2">Uncharacterized protein</fullName>
    </submittedName>
</protein>
<evidence type="ECO:0000256" key="1">
    <source>
        <dbReference type="SAM" id="MobiDB-lite"/>
    </source>
</evidence>
<organism evidence="2 3">
    <name type="scientific">Elysia marginata</name>
    <dbReference type="NCBI Taxonomy" id="1093978"/>
    <lineage>
        <taxon>Eukaryota</taxon>
        <taxon>Metazoa</taxon>
        <taxon>Spiralia</taxon>
        <taxon>Lophotrochozoa</taxon>
        <taxon>Mollusca</taxon>
        <taxon>Gastropoda</taxon>
        <taxon>Heterobranchia</taxon>
        <taxon>Euthyneura</taxon>
        <taxon>Panpulmonata</taxon>
        <taxon>Sacoglossa</taxon>
        <taxon>Placobranchoidea</taxon>
        <taxon>Plakobranchidae</taxon>
        <taxon>Elysia</taxon>
    </lineage>
</organism>
<feature type="region of interest" description="Disordered" evidence="1">
    <location>
        <begin position="1"/>
        <end position="26"/>
    </location>
</feature>
<dbReference type="EMBL" id="BMAT01011596">
    <property type="protein sequence ID" value="GFR75534.1"/>
    <property type="molecule type" value="Genomic_DNA"/>
</dbReference>
<comment type="caution">
    <text evidence="2">The sequence shown here is derived from an EMBL/GenBank/DDBJ whole genome shotgun (WGS) entry which is preliminary data.</text>
</comment>
<proteinExistence type="predicted"/>
<evidence type="ECO:0000313" key="3">
    <source>
        <dbReference type="Proteomes" id="UP000762676"/>
    </source>
</evidence>
<reference evidence="2 3" key="1">
    <citation type="journal article" date="2021" name="Elife">
        <title>Chloroplast acquisition without the gene transfer in kleptoplastic sea slugs, Plakobranchus ocellatus.</title>
        <authorList>
            <person name="Maeda T."/>
            <person name="Takahashi S."/>
            <person name="Yoshida T."/>
            <person name="Shimamura S."/>
            <person name="Takaki Y."/>
            <person name="Nagai Y."/>
            <person name="Toyoda A."/>
            <person name="Suzuki Y."/>
            <person name="Arimoto A."/>
            <person name="Ishii H."/>
            <person name="Satoh N."/>
            <person name="Nishiyama T."/>
            <person name="Hasebe M."/>
            <person name="Maruyama T."/>
            <person name="Minagawa J."/>
            <person name="Obokata J."/>
            <person name="Shigenobu S."/>
        </authorList>
    </citation>
    <scope>NUCLEOTIDE SEQUENCE [LARGE SCALE GENOMIC DNA]</scope>
</reference>
<name>A0AAV4FRA8_9GAST</name>
<dbReference type="Proteomes" id="UP000762676">
    <property type="component" value="Unassembled WGS sequence"/>
</dbReference>
<dbReference type="AlphaFoldDB" id="A0AAV4FRA8"/>
<accession>A0AAV4FRA8</accession>
<sequence length="85" mass="9912">MRLRVNQGASLDSHARPRSSDLEEDQTGRFCISPHQELLKLWPPLQWQLAAHVGWIIEKVIAPDYSSFKNLSRRKISFYIPCCFQ</sequence>
<keyword evidence="3" id="KW-1185">Reference proteome</keyword>